<evidence type="ECO:0000256" key="1">
    <source>
        <dbReference type="SAM" id="MobiDB-lite"/>
    </source>
</evidence>
<organism evidence="2">
    <name type="scientific">Proboscia inermis</name>
    <dbReference type="NCBI Taxonomy" id="420281"/>
    <lineage>
        <taxon>Eukaryota</taxon>
        <taxon>Sar</taxon>
        <taxon>Stramenopiles</taxon>
        <taxon>Ochrophyta</taxon>
        <taxon>Bacillariophyta</taxon>
        <taxon>Coscinodiscophyceae</taxon>
        <taxon>Rhizosoleniophycidae</taxon>
        <taxon>Rhizosoleniales</taxon>
        <taxon>Rhizosoleniaceae</taxon>
        <taxon>Proboscia</taxon>
    </lineage>
</organism>
<proteinExistence type="predicted"/>
<gene>
    <name evidence="2" type="ORF">PINE0816_LOCUS15370</name>
</gene>
<accession>A0A7S0CDS8</accession>
<dbReference type="AlphaFoldDB" id="A0A7S0CDS8"/>
<protein>
    <submittedName>
        <fullName evidence="2">Uncharacterized protein</fullName>
    </submittedName>
</protein>
<reference evidence="2" key="1">
    <citation type="submission" date="2021-01" db="EMBL/GenBank/DDBJ databases">
        <authorList>
            <person name="Corre E."/>
            <person name="Pelletier E."/>
            <person name="Niang G."/>
            <person name="Scheremetjew M."/>
            <person name="Finn R."/>
            <person name="Kale V."/>
            <person name="Holt S."/>
            <person name="Cochrane G."/>
            <person name="Meng A."/>
            <person name="Brown T."/>
            <person name="Cohen L."/>
        </authorList>
    </citation>
    <scope>NUCLEOTIDE SEQUENCE</scope>
    <source>
        <strain evidence="2">CCAP1064/1</strain>
    </source>
</reference>
<evidence type="ECO:0000313" key="2">
    <source>
        <dbReference type="EMBL" id="CAD8419235.1"/>
    </source>
</evidence>
<name>A0A7S0CDS8_9STRA</name>
<dbReference type="EMBL" id="HBEL01032818">
    <property type="protein sequence ID" value="CAD8419235.1"/>
    <property type="molecule type" value="Transcribed_RNA"/>
</dbReference>
<sequence length="155" mass="17167">MTKVEIFYRRNGILLSTSGVTNLSSRQPYASQITPGEMAYTWWGRDNLHSNSAIRVIDKFQCLICNKQNNNFAECQITASQYTITKRDIPTMVEFPLGSWQNIELAPRDTTPRSGGRSQVGGRGNGRDTHRGRGGKGSGQQARSATADLDNIEAE</sequence>
<feature type="region of interest" description="Disordered" evidence="1">
    <location>
        <begin position="104"/>
        <end position="155"/>
    </location>
</feature>